<dbReference type="InterPro" id="IPR013651">
    <property type="entry name" value="ATP-grasp_RimK-type"/>
</dbReference>
<dbReference type="InterPro" id="IPR011761">
    <property type="entry name" value="ATP-grasp"/>
</dbReference>
<accession>A0ABS4V4U6</accession>
<dbReference type="Proteomes" id="UP001519311">
    <property type="component" value="Unassembled WGS sequence"/>
</dbReference>
<keyword evidence="1" id="KW-0547">Nucleotide-binding</keyword>
<organism evidence="3 4">
    <name type="scientific">Streptomyces clavifer</name>
    <dbReference type="NCBI Taxonomy" id="68188"/>
    <lineage>
        <taxon>Bacteria</taxon>
        <taxon>Bacillati</taxon>
        <taxon>Actinomycetota</taxon>
        <taxon>Actinomycetes</taxon>
        <taxon>Kitasatosporales</taxon>
        <taxon>Streptomycetaceae</taxon>
        <taxon>Streptomyces</taxon>
    </lineage>
</organism>
<gene>
    <name evidence="3" type="ORF">JOF59_001338</name>
</gene>
<name>A0ABS4V4U6_9ACTN</name>
<evidence type="ECO:0000259" key="2">
    <source>
        <dbReference type="PROSITE" id="PS50975"/>
    </source>
</evidence>
<dbReference type="Pfam" id="PF08443">
    <property type="entry name" value="RimK"/>
    <property type="match status" value="1"/>
</dbReference>
<comment type="caution">
    <text evidence="3">The sequence shown here is derived from an EMBL/GenBank/DDBJ whole genome shotgun (WGS) entry which is preliminary data.</text>
</comment>
<dbReference type="EMBL" id="JAGINS010000001">
    <property type="protein sequence ID" value="MBP2358938.1"/>
    <property type="molecule type" value="Genomic_DNA"/>
</dbReference>
<dbReference type="Gene3D" id="3.30.470.20">
    <property type="entry name" value="ATP-grasp fold, B domain"/>
    <property type="match status" value="1"/>
</dbReference>
<evidence type="ECO:0000256" key="1">
    <source>
        <dbReference type="PROSITE-ProRule" id="PRU00409"/>
    </source>
</evidence>
<evidence type="ECO:0000313" key="4">
    <source>
        <dbReference type="Proteomes" id="UP001519311"/>
    </source>
</evidence>
<sequence>MTDALPPTGTPGTPAIVWITNPDNYDPRRHLLLQKEGSKRVDLFERNGLPVRVVHSGDLVPAWSGGAPRLYLDEEDLLGGGHAFLLSDWTWDAGIGRHVQAITRTIRAAGRVLLNDGIRDAESLGSDKLAMCHEVAALGIPVPPTIAVPFGRYARRVLPVVGRELGTGPYVVKPRAMAMGFGVLKAEGPEQLTAAVDLLTPAALGAVVQPFQENDGDVRVYVHRGKTVAVMLRSPKEGSYLANVSEGGSGMSFDGDGEVRALSERLATGVDADYLCVDWLLTREGPVFNEWMTVSAAYEDLPEPDRSRVAAALVSYVRDRIAAGS</sequence>
<keyword evidence="1" id="KW-0067">ATP-binding</keyword>
<dbReference type="SUPFAM" id="SSF56059">
    <property type="entry name" value="Glutathione synthetase ATP-binding domain-like"/>
    <property type="match status" value="1"/>
</dbReference>
<dbReference type="PANTHER" id="PTHR21621:SF0">
    <property type="entry name" value="BETA-CITRYLGLUTAMATE SYNTHASE B-RELATED"/>
    <property type="match status" value="1"/>
</dbReference>
<dbReference type="PANTHER" id="PTHR21621">
    <property type="entry name" value="RIBOSOMAL PROTEIN S6 MODIFICATION PROTEIN"/>
    <property type="match status" value="1"/>
</dbReference>
<feature type="domain" description="ATP-grasp" evidence="2">
    <location>
        <begin position="132"/>
        <end position="322"/>
    </location>
</feature>
<proteinExistence type="predicted"/>
<dbReference type="PROSITE" id="PS50975">
    <property type="entry name" value="ATP_GRASP"/>
    <property type="match status" value="1"/>
</dbReference>
<evidence type="ECO:0000313" key="3">
    <source>
        <dbReference type="EMBL" id="MBP2358938.1"/>
    </source>
</evidence>
<dbReference type="RefSeq" id="WP_209469696.1">
    <property type="nucleotide sequence ID" value="NZ_BMWJ01000001.1"/>
</dbReference>
<protein>
    <submittedName>
        <fullName evidence="3">Glutathione synthase/RimK-type ligase-like ATP-grasp enzyme</fullName>
    </submittedName>
</protein>
<reference evidence="3 4" key="1">
    <citation type="submission" date="2021-03" db="EMBL/GenBank/DDBJ databases">
        <title>Sequencing the genomes of 1000 actinobacteria strains.</title>
        <authorList>
            <person name="Klenk H.-P."/>
        </authorList>
    </citation>
    <scope>NUCLEOTIDE SEQUENCE [LARGE SCALE GENOMIC DNA]</scope>
    <source>
        <strain evidence="3 4">DSM 40843</strain>
    </source>
</reference>
<keyword evidence="4" id="KW-1185">Reference proteome</keyword>